<feature type="domain" description="WSC" evidence="2">
    <location>
        <begin position="356"/>
        <end position="441"/>
    </location>
</feature>
<dbReference type="GO" id="GO:0009251">
    <property type="term" value="P:glucan catabolic process"/>
    <property type="evidence" value="ECO:0007669"/>
    <property type="project" value="TreeGrafter"/>
</dbReference>
<protein>
    <submittedName>
        <fullName evidence="3">Endo-1,3(4)-beta-glucanase</fullName>
    </submittedName>
</protein>
<dbReference type="EMBL" id="PKSG01000350">
    <property type="protein sequence ID" value="POR36233.1"/>
    <property type="molecule type" value="Genomic_DNA"/>
</dbReference>
<dbReference type="InterPro" id="IPR013320">
    <property type="entry name" value="ConA-like_dom_sf"/>
</dbReference>
<sequence>MAYALATSYAGASLLSGFNWFDGRDPSNGYVAYQSRNSAEAMGLFSVDESTGVVRLGVDHTNTYALNEGRPSIRLESKAAYNEGLFIADFLHMPPSHCVWTYGTNWPNGGEVDIIEGVNTAHQNVMSAHTADGCTQSPSLAGLFSGEQRNADCAVGNTNIGCGFSPPASDTSSYGDGFNAVNGGVYAMQWDSRHIKIWHFARGEIPRDIQRKRPDPTGWKLPEAVFGGSSCDVKSFFKDMSLVININFCGDYGNAVWGKSDQCNDYAPTCAEYVGNNPQAFANAYWDVQYIEAYQLSNRTAAPTAEPTTTTTITSFSTTTVTVGGGSPKTGITTSSSVPKKPSATEAPANPAKIDRFAYLGCFGSSSGFQTFRKAKDSADMTLKLCVDACAGSTFAGVFESQCYCASALDADTRAMGAEEGGVCDHACPGDRREFCGGLVE</sequence>
<dbReference type="OrthoDB" id="192832at2759"/>
<dbReference type="Pfam" id="PF26113">
    <property type="entry name" value="GH16_XgeA"/>
    <property type="match status" value="1"/>
</dbReference>
<dbReference type="InterPro" id="IPR002889">
    <property type="entry name" value="WSC_carb-bd"/>
</dbReference>
<name>A0A2S4L1C8_9HYPO</name>
<feature type="non-terminal residue" evidence="3">
    <location>
        <position position="441"/>
    </location>
</feature>
<dbReference type="PROSITE" id="PS51212">
    <property type="entry name" value="WSC"/>
    <property type="match status" value="1"/>
</dbReference>
<evidence type="ECO:0000313" key="4">
    <source>
        <dbReference type="Proteomes" id="UP000237481"/>
    </source>
</evidence>
<dbReference type="InterPro" id="IPR050546">
    <property type="entry name" value="Glycosyl_Hydrlase_16"/>
</dbReference>
<dbReference type="CDD" id="cd02181">
    <property type="entry name" value="GH16_fungal_Lam16A_glucanase"/>
    <property type="match status" value="1"/>
</dbReference>
<feature type="region of interest" description="Disordered" evidence="1">
    <location>
        <begin position="322"/>
        <end position="348"/>
    </location>
</feature>
<dbReference type="SMART" id="SM00321">
    <property type="entry name" value="WSC"/>
    <property type="match status" value="1"/>
</dbReference>
<dbReference type="PANTHER" id="PTHR10963">
    <property type="entry name" value="GLYCOSYL HYDROLASE-RELATED"/>
    <property type="match status" value="1"/>
</dbReference>
<accession>A0A2S4L1C8</accession>
<evidence type="ECO:0000256" key="1">
    <source>
        <dbReference type="SAM" id="MobiDB-lite"/>
    </source>
</evidence>
<dbReference type="Pfam" id="PF01822">
    <property type="entry name" value="WSC"/>
    <property type="match status" value="1"/>
</dbReference>
<dbReference type="SUPFAM" id="SSF49899">
    <property type="entry name" value="Concanavalin A-like lectins/glucanases"/>
    <property type="match status" value="1"/>
</dbReference>
<dbReference type="Proteomes" id="UP000237481">
    <property type="component" value="Unassembled WGS sequence"/>
</dbReference>
<dbReference type="STRING" id="94208.A0A2S4L1C8"/>
<organism evidence="3 4">
    <name type="scientific">Tolypocladium paradoxum</name>
    <dbReference type="NCBI Taxonomy" id="94208"/>
    <lineage>
        <taxon>Eukaryota</taxon>
        <taxon>Fungi</taxon>
        <taxon>Dikarya</taxon>
        <taxon>Ascomycota</taxon>
        <taxon>Pezizomycotina</taxon>
        <taxon>Sordariomycetes</taxon>
        <taxon>Hypocreomycetidae</taxon>
        <taxon>Hypocreales</taxon>
        <taxon>Ophiocordycipitaceae</taxon>
        <taxon>Tolypocladium</taxon>
    </lineage>
</organism>
<comment type="caution">
    <text evidence="3">The sequence shown here is derived from an EMBL/GenBank/DDBJ whole genome shotgun (WGS) entry which is preliminary data.</text>
</comment>
<gene>
    <name evidence="3" type="ORF">TPAR_03557</name>
</gene>
<proteinExistence type="predicted"/>
<dbReference type="PANTHER" id="PTHR10963:SF24">
    <property type="entry name" value="GLYCOSIDASE C21B10.07-RELATED"/>
    <property type="match status" value="1"/>
</dbReference>
<keyword evidence="4" id="KW-1185">Reference proteome</keyword>
<evidence type="ECO:0000259" key="2">
    <source>
        <dbReference type="PROSITE" id="PS51212"/>
    </source>
</evidence>
<dbReference type="Gene3D" id="2.60.120.200">
    <property type="match status" value="1"/>
</dbReference>
<dbReference type="AlphaFoldDB" id="A0A2S4L1C8"/>
<reference evidence="3 4" key="1">
    <citation type="submission" date="2018-01" db="EMBL/GenBank/DDBJ databases">
        <title>Harnessing the power of phylogenomics to disentangle the directionality and signatures of interkingdom host jumping in the parasitic fungal genus Tolypocladium.</title>
        <authorList>
            <person name="Quandt C.A."/>
            <person name="Patterson W."/>
            <person name="Spatafora J.W."/>
        </authorList>
    </citation>
    <scope>NUCLEOTIDE SEQUENCE [LARGE SCALE GENOMIC DNA]</scope>
    <source>
        <strain evidence="3 4">NRBC 100945</strain>
    </source>
</reference>
<evidence type="ECO:0000313" key="3">
    <source>
        <dbReference type="EMBL" id="POR36233.1"/>
    </source>
</evidence>